<dbReference type="OrthoDB" id="7032274at2"/>
<proteinExistence type="predicted"/>
<reference evidence="1 2" key="1">
    <citation type="submission" date="2019-09" db="EMBL/GenBank/DDBJ databases">
        <authorList>
            <person name="Chandra G."/>
            <person name="Truman W A."/>
        </authorList>
    </citation>
    <scope>NUCLEOTIDE SEQUENCE [LARGE SCALE GENOMIC DNA]</scope>
    <source>
        <strain evidence="1">PS928</strain>
    </source>
</reference>
<dbReference type="Proteomes" id="UP000381378">
    <property type="component" value="Unassembled WGS sequence"/>
</dbReference>
<organism evidence="1 2">
    <name type="scientific">Pseudomonas fluorescens</name>
    <dbReference type="NCBI Taxonomy" id="294"/>
    <lineage>
        <taxon>Bacteria</taxon>
        <taxon>Pseudomonadati</taxon>
        <taxon>Pseudomonadota</taxon>
        <taxon>Gammaproteobacteria</taxon>
        <taxon>Pseudomonadales</taxon>
        <taxon>Pseudomonadaceae</taxon>
        <taxon>Pseudomonas</taxon>
    </lineage>
</organism>
<evidence type="ECO:0000313" key="1">
    <source>
        <dbReference type="EMBL" id="VVQ25751.1"/>
    </source>
</evidence>
<dbReference type="AlphaFoldDB" id="A0A5E7VSE7"/>
<gene>
    <name evidence="1" type="ORF">PS928_06168</name>
</gene>
<name>A0A5E7VSE7_PSEFL</name>
<dbReference type="RefSeq" id="WP_150788106.1">
    <property type="nucleotide sequence ID" value="NZ_CABVJF010000037.1"/>
</dbReference>
<dbReference type="EMBL" id="CABVJF010000037">
    <property type="protein sequence ID" value="VVQ25751.1"/>
    <property type="molecule type" value="Genomic_DNA"/>
</dbReference>
<sequence length="134" mass="14948">MDVNTLIETLLKMPVGNTKAIKLQKVVVEILRSGQSLTLHHGEVNLSSLAALVGCTRQCFYPGRGHDDMRAIVSLLNTHASVLANCVSSSTPRKFGKLNVSLHKVLSENEKLKRELLKSQARWKDLYNQRLIVD</sequence>
<evidence type="ECO:0000313" key="2">
    <source>
        <dbReference type="Proteomes" id="UP000381378"/>
    </source>
</evidence>
<accession>A0A5E7VSE7</accession>
<protein>
    <submittedName>
        <fullName evidence="1">Uncharacterized protein</fullName>
    </submittedName>
</protein>